<dbReference type="EMBL" id="AB916630">
    <property type="protein sequence ID" value="BAP47486.1"/>
    <property type="molecule type" value="Genomic_DNA"/>
</dbReference>
<organism evidence="2">
    <name type="scientific">uncultured organism</name>
    <dbReference type="NCBI Taxonomy" id="155900"/>
    <lineage>
        <taxon>unclassified sequences</taxon>
        <taxon>environmental samples</taxon>
    </lineage>
</organism>
<dbReference type="InterPro" id="IPR036291">
    <property type="entry name" value="NAD(P)-bd_dom_sf"/>
</dbReference>
<proteinExistence type="inferred from homology"/>
<accession>A0A090BCM2</accession>
<dbReference type="NCBIfam" id="NF005559">
    <property type="entry name" value="PRK07231.1"/>
    <property type="match status" value="1"/>
</dbReference>
<protein>
    <submittedName>
        <fullName evidence="2">Short-chain alcohol dehydrogenase</fullName>
    </submittedName>
</protein>
<comment type="similarity">
    <text evidence="1">Belongs to the short-chain dehydrogenases/reductases (SDR) family.</text>
</comment>
<name>A0A090BCM2_9ZZZZ</name>
<dbReference type="PANTHER" id="PTHR42760">
    <property type="entry name" value="SHORT-CHAIN DEHYDROGENASES/REDUCTASES FAMILY MEMBER"/>
    <property type="match status" value="1"/>
</dbReference>
<dbReference type="Gene3D" id="3.40.50.720">
    <property type="entry name" value="NAD(P)-binding Rossmann-like Domain"/>
    <property type="match status" value="1"/>
</dbReference>
<dbReference type="InterPro" id="IPR002347">
    <property type="entry name" value="SDR_fam"/>
</dbReference>
<evidence type="ECO:0000313" key="2">
    <source>
        <dbReference type="EMBL" id="BAP47486.1"/>
    </source>
</evidence>
<reference evidence="2" key="1">
    <citation type="journal article" date="2014" name="Appl. Environ. Microbiol.">
        <title>Efficient PCR-Based Amplification of Diverse Alcohol Dehydrogenase Genes from Metagenomes for Improving Biocatalysis: Screening of Gene-Specific Amplicons from Metagenomes.</title>
        <authorList>
            <person name="Itoh N."/>
            <person name="Kariya S."/>
            <person name="Kurokawa J."/>
        </authorList>
    </citation>
    <scope>NUCLEOTIDE SEQUENCE</scope>
</reference>
<dbReference type="FunFam" id="3.40.50.720:FF:000084">
    <property type="entry name" value="Short-chain dehydrogenase reductase"/>
    <property type="match status" value="1"/>
</dbReference>
<dbReference type="InterPro" id="IPR020904">
    <property type="entry name" value="Sc_DH/Rdtase_CS"/>
</dbReference>
<dbReference type="SUPFAM" id="SSF51735">
    <property type="entry name" value="NAD(P)-binding Rossmann-fold domains"/>
    <property type="match status" value="1"/>
</dbReference>
<dbReference type="PRINTS" id="PR00081">
    <property type="entry name" value="GDHRDH"/>
</dbReference>
<sequence length="249" mass="26429">MAQYDVADRSAIVTGASSGLGRRFVQVLRDAGAEVVAAARRTDRLEALAAETGAVPVTADVSDPEDVDRLVATTLERFGRVDVLVNNAGIGTTVPAEDEPIEEFCRVFDVNVTSLFRLSQAVGRHMLAAGRGSIVNVASILGLVASAPIKQAGYAASKGAVVNLTRELGCQWARKGVRVNAIAPGWFPSEMTQHMFGDERSEEFVRRNCPMGRFGTETELDGALLFLAGDASTYVTGHVLVVDGGYTAQ</sequence>
<dbReference type="PRINTS" id="PR00080">
    <property type="entry name" value="SDRFAMILY"/>
</dbReference>
<dbReference type="PROSITE" id="PS00061">
    <property type="entry name" value="ADH_SHORT"/>
    <property type="match status" value="1"/>
</dbReference>
<evidence type="ECO:0000256" key="1">
    <source>
        <dbReference type="ARBA" id="ARBA00006484"/>
    </source>
</evidence>
<dbReference type="GO" id="GO:0016616">
    <property type="term" value="F:oxidoreductase activity, acting on the CH-OH group of donors, NAD or NADP as acceptor"/>
    <property type="evidence" value="ECO:0007669"/>
    <property type="project" value="TreeGrafter"/>
</dbReference>
<dbReference type="AlphaFoldDB" id="A0A090BCM2"/>
<dbReference type="Pfam" id="PF13561">
    <property type="entry name" value="adh_short_C2"/>
    <property type="match status" value="1"/>
</dbReference>